<evidence type="ECO:0000256" key="10">
    <source>
        <dbReference type="ARBA" id="ARBA00023224"/>
    </source>
</evidence>
<dbReference type="PANTHER" id="PTHR48002">
    <property type="entry name" value="OLFACTORY RECEPTOR"/>
    <property type="match status" value="1"/>
</dbReference>
<keyword evidence="14" id="KW-1185">Reference proteome</keyword>
<dbReference type="InterPro" id="IPR017452">
    <property type="entry name" value="GPCR_Rhodpsn_7TM"/>
</dbReference>
<keyword evidence="5" id="KW-0716">Sensory transduction</keyword>
<evidence type="ECO:0000256" key="9">
    <source>
        <dbReference type="ARBA" id="ARBA00023170"/>
    </source>
</evidence>
<feature type="transmembrane region" description="Helical" evidence="11">
    <location>
        <begin position="273"/>
        <end position="290"/>
    </location>
</feature>
<evidence type="ECO:0000256" key="4">
    <source>
        <dbReference type="ARBA" id="ARBA00022692"/>
    </source>
</evidence>
<sequence>MNPMNCTTTVKNIFFVGFTESAMLQYVLFATFLIIYTMTWLGNVTIITTVIIDQELHKPMYFFLGNLALIDLSESSVTLPKMLWDFLSEYKSISFGGCIAQIFFFHFTGGAVVVILTVMTLDRYVAVHKPLQYLNIMNHNVCLGLVAGAWIGGFVHSIVQVALIIQLPFCGPNLLDNFYCDFPQVIKLACTDIYAVELLMVSNSGLLMILIFIVLIVSHVVILVKIRAHITQGKHKAFSTCGAQVAVVSIHFVPCIFIYAWPFKKFVADKAMSSLYTIITPMLNPIIYTLRNTEMKNAIKKFLNNLSWKRPLRSSSPTFNLVLKSTTKPCY</sequence>
<keyword evidence="8 11" id="KW-0472">Membrane</keyword>
<evidence type="ECO:0000256" key="6">
    <source>
        <dbReference type="ARBA" id="ARBA00022989"/>
    </source>
</evidence>
<accession>A0A8B9UIA0</accession>
<dbReference type="GO" id="GO:0005886">
    <property type="term" value="C:plasma membrane"/>
    <property type="evidence" value="ECO:0007669"/>
    <property type="project" value="UniProtKB-SubCell"/>
</dbReference>
<dbReference type="Gene3D" id="1.20.1070.10">
    <property type="entry name" value="Rhodopsin 7-helix transmembrane proteins"/>
    <property type="match status" value="1"/>
</dbReference>
<name>A0A8B9UIA0_9AVES</name>
<dbReference type="PRINTS" id="PR00237">
    <property type="entry name" value="GPCRRHODOPSN"/>
</dbReference>
<dbReference type="InterPro" id="IPR050427">
    <property type="entry name" value="Olfactory_Receptors"/>
</dbReference>
<evidence type="ECO:0000313" key="13">
    <source>
        <dbReference type="Ensembl" id="ENSAZOP00000009999.1"/>
    </source>
</evidence>
<dbReference type="AlphaFoldDB" id="A0A8B9UIA0"/>
<feature type="transmembrane region" description="Helical" evidence="11">
    <location>
        <begin position="206"/>
        <end position="226"/>
    </location>
</feature>
<dbReference type="Pfam" id="PF13853">
    <property type="entry name" value="7tm_4"/>
    <property type="match status" value="1"/>
</dbReference>
<keyword evidence="5" id="KW-0552">Olfaction</keyword>
<evidence type="ECO:0000313" key="14">
    <source>
        <dbReference type="Proteomes" id="UP000694549"/>
    </source>
</evidence>
<comment type="subcellular location">
    <subcellularLocation>
        <location evidence="1">Cell membrane</location>
        <topology evidence="1">Multi-pass membrane protein</topology>
    </subcellularLocation>
</comment>
<dbReference type="PROSITE" id="PS50262">
    <property type="entry name" value="G_PROTEIN_RECEP_F1_2"/>
    <property type="match status" value="1"/>
</dbReference>
<dbReference type="InterPro" id="IPR000276">
    <property type="entry name" value="GPCR_Rhodpsn"/>
</dbReference>
<dbReference type="GO" id="GO:0004930">
    <property type="term" value="F:G protein-coupled receptor activity"/>
    <property type="evidence" value="ECO:0007669"/>
    <property type="project" value="UniProtKB-KW"/>
</dbReference>
<dbReference type="FunFam" id="1.20.1070.10:FF:000007">
    <property type="entry name" value="Olfactory receptor"/>
    <property type="match status" value="1"/>
</dbReference>
<dbReference type="GO" id="GO:0004984">
    <property type="term" value="F:olfactory receptor activity"/>
    <property type="evidence" value="ECO:0007669"/>
    <property type="project" value="InterPro"/>
</dbReference>
<dbReference type="PRINTS" id="PR00245">
    <property type="entry name" value="OLFACTORYR"/>
</dbReference>
<feature type="domain" description="G-protein coupled receptors family 1 profile" evidence="12">
    <location>
        <begin position="42"/>
        <end position="288"/>
    </location>
</feature>
<evidence type="ECO:0000256" key="8">
    <source>
        <dbReference type="ARBA" id="ARBA00023136"/>
    </source>
</evidence>
<dbReference type="InterPro" id="IPR000725">
    <property type="entry name" value="Olfact_rcpt"/>
</dbReference>
<keyword evidence="4 11" id="KW-0812">Transmembrane</keyword>
<reference evidence="13" key="1">
    <citation type="submission" date="2025-08" db="UniProtKB">
        <authorList>
            <consortium name="Ensembl"/>
        </authorList>
    </citation>
    <scope>IDENTIFICATION</scope>
</reference>
<dbReference type="FunFam" id="1.10.1220.70:FF:000001">
    <property type="entry name" value="Olfactory receptor"/>
    <property type="match status" value="1"/>
</dbReference>
<keyword evidence="6 11" id="KW-1133">Transmembrane helix</keyword>
<evidence type="ECO:0000256" key="5">
    <source>
        <dbReference type="ARBA" id="ARBA00022725"/>
    </source>
</evidence>
<keyword evidence="7" id="KW-0297">G-protein coupled receptor</keyword>
<feature type="transmembrane region" description="Helical" evidence="11">
    <location>
        <begin position="99"/>
        <end position="121"/>
    </location>
</feature>
<evidence type="ECO:0000256" key="2">
    <source>
        <dbReference type="ARBA" id="ARBA00010663"/>
    </source>
</evidence>
<keyword evidence="9" id="KW-0675">Receptor</keyword>
<evidence type="ECO:0000256" key="3">
    <source>
        <dbReference type="ARBA" id="ARBA00022475"/>
    </source>
</evidence>
<proteinExistence type="inferred from homology"/>
<keyword evidence="3" id="KW-1003">Cell membrane</keyword>
<keyword evidence="10" id="KW-0807">Transducer</keyword>
<evidence type="ECO:0000259" key="12">
    <source>
        <dbReference type="PROSITE" id="PS50262"/>
    </source>
</evidence>
<reference evidence="13" key="2">
    <citation type="submission" date="2025-09" db="UniProtKB">
        <authorList>
            <consortium name="Ensembl"/>
        </authorList>
    </citation>
    <scope>IDENTIFICATION</scope>
</reference>
<protein>
    <recommendedName>
        <fullName evidence="12">G-protein coupled receptors family 1 profile domain-containing protein</fullName>
    </recommendedName>
</protein>
<comment type="similarity">
    <text evidence="2">Belongs to the G-protein coupled receptor 1 family.</text>
</comment>
<evidence type="ECO:0000256" key="1">
    <source>
        <dbReference type="ARBA" id="ARBA00004651"/>
    </source>
</evidence>
<dbReference type="Proteomes" id="UP000694549">
    <property type="component" value="Unplaced"/>
</dbReference>
<dbReference type="SUPFAM" id="SSF81321">
    <property type="entry name" value="Family A G protein-coupled receptor-like"/>
    <property type="match status" value="1"/>
</dbReference>
<dbReference type="CDD" id="cd15936">
    <property type="entry name" value="7tmA_OR4D-like"/>
    <property type="match status" value="1"/>
</dbReference>
<feature type="transmembrane region" description="Helical" evidence="11">
    <location>
        <begin position="141"/>
        <end position="165"/>
    </location>
</feature>
<evidence type="ECO:0000256" key="7">
    <source>
        <dbReference type="ARBA" id="ARBA00023040"/>
    </source>
</evidence>
<evidence type="ECO:0000256" key="11">
    <source>
        <dbReference type="SAM" id="Phobius"/>
    </source>
</evidence>
<organism evidence="13 14">
    <name type="scientific">Anas zonorhyncha</name>
    <name type="common">Eastern spot-billed duck</name>
    <dbReference type="NCBI Taxonomy" id="75864"/>
    <lineage>
        <taxon>Eukaryota</taxon>
        <taxon>Metazoa</taxon>
        <taxon>Chordata</taxon>
        <taxon>Craniata</taxon>
        <taxon>Vertebrata</taxon>
        <taxon>Euteleostomi</taxon>
        <taxon>Archelosauria</taxon>
        <taxon>Archosauria</taxon>
        <taxon>Dinosauria</taxon>
        <taxon>Saurischia</taxon>
        <taxon>Theropoda</taxon>
        <taxon>Coelurosauria</taxon>
        <taxon>Aves</taxon>
        <taxon>Neognathae</taxon>
        <taxon>Galloanserae</taxon>
        <taxon>Anseriformes</taxon>
        <taxon>Anatidae</taxon>
        <taxon>Anatinae</taxon>
        <taxon>Anas</taxon>
    </lineage>
</organism>
<feature type="transmembrane region" description="Helical" evidence="11">
    <location>
        <begin position="238"/>
        <end position="261"/>
    </location>
</feature>
<dbReference type="Ensembl" id="ENSAZOT00000010676.1">
    <property type="protein sequence ID" value="ENSAZOP00000009999.1"/>
    <property type="gene ID" value="ENSAZOG00000006342.1"/>
</dbReference>